<dbReference type="GO" id="GO:0046983">
    <property type="term" value="F:protein dimerization activity"/>
    <property type="evidence" value="ECO:0007669"/>
    <property type="project" value="InterPro"/>
</dbReference>
<evidence type="ECO:0000313" key="14">
    <source>
        <dbReference type="RefSeq" id="XP_025837680.1"/>
    </source>
</evidence>
<evidence type="ECO:0000256" key="4">
    <source>
        <dbReference type="ARBA" id="ARBA00023125"/>
    </source>
</evidence>
<evidence type="ECO:0000313" key="13">
    <source>
        <dbReference type="Proteomes" id="UP000192223"/>
    </source>
</evidence>
<dbReference type="Pfam" id="PF00989">
    <property type="entry name" value="PAS"/>
    <property type="match status" value="1"/>
</dbReference>
<evidence type="ECO:0000256" key="5">
    <source>
        <dbReference type="ARBA" id="ARBA00023159"/>
    </source>
</evidence>
<keyword evidence="8" id="KW-0175">Coiled coil</keyword>
<keyword evidence="3" id="KW-0090">Biological rhythms</keyword>
<dbReference type="GO" id="GO:0045944">
    <property type="term" value="P:positive regulation of transcription by RNA polymerase II"/>
    <property type="evidence" value="ECO:0007669"/>
    <property type="project" value="UniProtKB-ARBA"/>
</dbReference>
<evidence type="ECO:0000256" key="2">
    <source>
        <dbReference type="ARBA" id="ARBA00023015"/>
    </source>
</evidence>
<feature type="compositionally biased region" description="Polar residues" evidence="9">
    <location>
        <begin position="426"/>
        <end position="466"/>
    </location>
</feature>
<accession>A0A7F5RP71</accession>
<keyword evidence="1" id="KW-0677">Repeat</keyword>
<dbReference type="PANTHER" id="PTHR46055">
    <property type="entry name" value="CIRCADIAN LOCOMOTER OUTPUT CYCLES PROTEIN KAPUT"/>
    <property type="match status" value="1"/>
</dbReference>
<dbReference type="Gene3D" id="4.10.280.10">
    <property type="entry name" value="Helix-loop-helix DNA-binding domain"/>
    <property type="match status" value="1"/>
</dbReference>
<dbReference type="CTD" id="38872"/>
<dbReference type="InterPro" id="IPR013767">
    <property type="entry name" value="PAS_fold"/>
</dbReference>
<gene>
    <name evidence="14" type="primary">LOC108737163</name>
</gene>
<name>A0A7F5RP71_AGRPL</name>
<dbReference type="SUPFAM" id="SSF55785">
    <property type="entry name" value="PYP-like sensor domain (PAS domain)"/>
    <property type="match status" value="2"/>
</dbReference>
<dbReference type="InterPro" id="IPR047230">
    <property type="entry name" value="CLOCK-like"/>
</dbReference>
<keyword evidence="10" id="KW-0812">Transmembrane</keyword>
<dbReference type="SMART" id="SM00353">
    <property type="entry name" value="HLH"/>
    <property type="match status" value="1"/>
</dbReference>
<feature type="region of interest" description="Disordered" evidence="9">
    <location>
        <begin position="728"/>
        <end position="750"/>
    </location>
</feature>
<dbReference type="FunCoup" id="A0A7F5RP71">
    <property type="interactions" value="32"/>
</dbReference>
<proteinExistence type="predicted"/>
<feature type="domain" description="BHLH" evidence="12">
    <location>
        <begin position="47"/>
        <end position="97"/>
    </location>
</feature>
<feature type="domain" description="PAS" evidence="11">
    <location>
        <begin position="120"/>
        <end position="190"/>
    </location>
</feature>
<dbReference type="Pfam" id="PF00010">
    <property type="entry name" value="HLH"/>
    <property type="match status" value="1"/>
</dbReference>
<dbReference type="GO" id="GO:0000978">
    <property type="term" value="F:RNA polymerase II cis-regulatory region sequence-specific DNA binding"/>
    <property type="evidence" value="ECO:0007669"/>
    <property type="project" value="TreeGrafter"/>
</dbReference>
<feature type="compositionally biased region" description="Low complexity" evidence="9">
    <location>
        <begin position="399"/>
        <end position="408"/>
    </location>
</feature>
<dbReference type="OrthoDB" id="411251at2759"/>
<dbReference type="PROSITE" id="PS50112">
    <property type="entry name" value="PAS"/>
    <property type="match status" value="2"/>
</dbReference>
<keyword evidence="7" id="KW-0539">Nucleus</keyword>
<dbReference type="PROSITE" id="PS50888">
    <property type="entry name" value="BHLH"/>
    <property type="match status" value="1"/>
</dbReference>
<dbReference type="InterPro" id="IPR001067">
    <property type="entry name" value="Nuc_translocat"/>
</dbReference>
<feature type="compositionally biased region" description="Basic residues" evidence="9">
    <location>
        <begin position="659"/>
        <end position="668"/>
    </location>
</feature>
<dbReference type="InterPro" id="IPR036638">
    <property type="entry name" value="HLH_DNA-bd_sf"/>
</dbReference>
<keyword evidence="10" id="KW-0472">Membrane</keyword>
<dbReference type="InterPro" id="IPR000014">
    <property type="entry name" value="PAS"/>
</dbReference>
<keyword evidence="13" id="KW-1185">Reference proteome</keyword>
<dbReference type="Gene3D" id="3.30.450.20">
    <property type="entry name" value="PAS domain"/>
    <property type="match status" value="2"/>
</dbReference>
<feature type="domain" description="PAS" evidence="11">
    <location>
        <begin position="282"/>
        <end position="329"/>
    </location>
</feature>
<dbReference type="GO" id="GO:0005737">
    <property type="term" value="C:cytoplasm"/>
    <property type="evidence" value="ECO:0007669"/>
    <property type="project" value="InterPro"/>
</dbReference>
<keyword evidence="2" id="KW-0805">Transcription regulation</keyword>
<organism evidence="13 14">
    <name type="scientific">Agrilus planipennis</name>
    <name type="common">Emerald ash borer</name>
    <name type="synonym">Agrilus marcopoli</name>
    <dbReference type="NCBI Taxonomy" id="224129"/>
    <lineage>
        <taxon>Eukaryota</taxon>
        <taxon>Metazoa</taxon>
        <taxon>Ecdysozoa</taxon>
        <taxon>Arthropoda</taxon>
        <taxon>Hexapoda</taxon>
        <taxon>Insecta</taxon>
        <taxon>Pterygota</taxon>
        <taxon>Neoptera</taxon>
        <taxon>Endopterygota</taxon>
        <taxon>Coleoptera</taxon>
        <taxon>Polyphaga</taxon>
        <taxon>Elateriformia</taxon>
        <taxon>Buprestoidea</taxon>
        <taxon>Buprestidae</taxon>
        <taxon>Agrilinae</taxon>
        <taxon>Agrilus</taxon>
    </lineage>
</organism>
<evidence type="ECO:0000256" key="1">
    <source>
        <dbReference type="ARBA" id="ARBA00022737"/>
    </source>
</evidence>
<dbReference type="AlphaFoldDB" id="A0A7F5RP71"/>
<dbReference type="RefSeq" id="XP_025837680.1">
    <property type="nucleotide sequence ID" value="XM_025981895.1"/>
</dbReference>
<evidence type="ECO:0000256" key="3">
    <source>
        <dbReference type="ARBA" id="ARBA00023108"/>
    </source>
</evidence>
<evidence type="ECO:0000256" key="9">
    <source>
        <dbReference type="SAM" id="MobiDB-lite"/>
    </source>
</evidence>
<dbReference type="SMART" id="SM00086">
    <property type="entry name" value="PAC"/>
    <property type="match status" value="1"/>
</dbReference>
<evidence type="ECO:0000256" key="10">
    <source>
        <dbReference type="SAM" id="Phobius"/>
    </source>
</evidence>
<sequence>MLVVRSIELLVILNLHIFGVILSGMYYYIIKYINRDTMDEDSDDKDTKRKSRNLSEKKRRDQFNLLVNELSSMVATGGRKMDKSTVLKATISFLRNHNEIAMRSRIHEIQEDWKPSFLTNEEFTHLVLEAVDGFIVVFSTSGQIFYVSENITSLLGHLPNELLSSTIFDLVWNEEHNNLYNNLFNPVEEKGQVCFSCHLRNGRKDLNEDSSFELVHFVGYVRSDADGVHEANFSSAFSTEIDATRMVFVGIGRIQAPQLIREMSIVDSNKNEFTSRHSLEWKFLFLDHRAPPIIGYLPFELLGTSGYDYYHVDDLEKVVSCHEALMQKGEGMSCYYRFLTKGQQWIWLQTRFYITYHQWNSKPEFIVCTHRVISYVDVLKYNRKEHGVEMTRGKNSPTASAASSSASATWDSKSTKRRHSQEEQPSDCTSMSADSPTSRLSGSVQQQQHQPMRPSSVQRKPSGSVSNCSVEYKTLVENQSKSSISTFAEPTQSTTYVSANVNSQPLMENYSPSTVLSHIPPVEMSPAQSQLQADLQRKHAELQALIGQQQAELRRVSEQLLMARLGLLPVQDAATDLHPQLTSNNPSQIVSHCQYGPSSIPSAGVIHAPMSHIQQQVTVSCSSSSASSQQSHHSSVPPLPPHPPPPPPPLPVSSLQSHPHIHLHHHPQHQQQQQQQQPVYAVQPLLDSELSITTRFHNRNVVPPSSQSTVVTGLAMSSIPSDDVSLVASSDDELVRTYPPPDSNSSTVSK</sequence>
<feature type="compositionally biased region" description="Low complexity" evidence="9">
    <location>
        <begin position="619"/>
        <end position="636"/>
    </location>
</feature>
<dbReference type="PRINTS" id="PR00785">
    <property type="entry name" value="NCTRNSLOCATR"/>
</dbReference>
<dbReference type="Proteomes" id="UP000192223">
    <property type="component" value="Unplaced"/>
</dbReference>
<dbReference type="CDD" id="cd19735">
    <property type="entry name" value="bHLH-PAS_dCLOCK"/>
    <property type="match status" value="1"/>
</dbReference>
<evidence type="ECO:0000256" key="8">
    <source>
        <dbReference type="SAM" id="Coils"/>
    </source>
</evidence>
<dbReference type="GeneID" id="108737163"/>
<dbReference type="SUPFAM" id="SSF47459">
    <property type="entry name" value="HLH, helix-loop-helix DNA-binding domain"/>
    <property type="match status" value="1"/>
</dbReference>
<dbReference type="InterPro" id="IPR011598">
    <property type="entry name" value="bHLH_dom"/>
</dbReference>
<keyword evidence="6" id="KW-0804">Transcription</keyword>
<dbReference type="InterPro" id="IPR035965">
    <property type="entry name" value="PAS-like_dom_sf"/>
</dbReference>
<dbReference type="PANTHER" id="PTHR46055:SF3">
    <property type="entry name" value="CIRCADIAN LOCOMOTER OUTPUT CYCLES PROTEIN KAPUT"/>
    <property type="match status" value="1"/>
</dbReference>
<protein>
    <submittedName>
        <fullName evidence="14">Circadian locomoter output cycles protein kaput</fullName>
    </submittedName>
</protein>
<dbReference type="KEGG" id="apln:108737163"/>
<evidence type="ECO:0000259" key="12">
    <source>
        <dbReference type="PROSITE" id="PS50888"/>
    </source>
</evidence>
<keyword evidence="10" id="KW-1133">Transmembrane helix</keyword>
<dbReference type="InParanoid" id="A0A7F5RP71"/>
<keyword evidence="5" id="KW-0010">Activator</keyword>
<dbReference type="InterPro" id="IPR001610">
    <property type="entry name" value="PAC"/>
</dbReference>
<dbReference type="GO" id="GO:1990513">
    <property type="term" value="C:CLOCK-BMAL transcription complex"/>
    <property type="evidence" value="ECO:0007669"/>
    <property type="project" value="TreeGrafter"/>
</dbReference>
<dbReference type="GO" id="GO:0000981">
    <property type="term" value="F:DNA-binding transcription factor activity, RNA polymerase II-specific"/>
    <property type="evidence" value="ECO:0007669"/>
    <property type="project" value="InterPro"/>
</dbReference>
<feature type="region of interest" description="Disordered" evidence="9">
    <location>
        <begin position="616"/>
        <end position="679"/>
    </location>
</feature>
<feature type="region of interest" description="Disordered" evidence="9">
    <location>
        <begin position="389"/>
        <end position="466"/>
    </location>
</feature>
<feature type="coiled-coil region" evidence="8">
    <location>
        <begin position="532"/>
        <end position="559"/>
    </location>
</feature>
<evidence type="ECO:0000256" key="6">
    <source>
        <dbReference type="ARBA" id="ARBA00023163"/>
    </source>
</evidence>
<dbReference type="CDD" id="cd00130">
    <property type="entry name" value="PAS"/>
    <property type="match status" value="2"/>
</dbReference>
<feature type="compositionally biased region" description="Pro residues" evidence="9">
    <location>
        <begin position="637"/>
        <end position="651"/>
    </location>
</feature>
<feature type="transmembrane region" description="Helical" evidence="10">
    <location>
        <begin position="7"/>
        <end position="29"/>
    </location>
</feature>
<dbReference type="Pfam" id="PF14598">
    <property type="entry name" value="PAS_11"/>
    <property type="match status" value="1"/>
</dbReference>
<evidence type="ECO:0000256" key="7">
    <source>
        <dbReference type="ARBA" id="ARBA00023242"/>
    </source>
</evidence>
<reference evidence="14" key="1">
    <citation type="submission" date="2025-08" db="UniProtKB">
        <authorList>
            <consortium name="RefSeq"/>
        </authorList>
    </citation>
    <scope>IDENTIFICATION</scope>
    <source>
        <tissue evidence="14">Entire body</tissue>
    </source>
</reference>
<keyword evidence="4" id="KW-0238">DNA-binding</keyword>
<evidence type="ECO:0000259" key="11">
    <source>
        <dbReference type="PROSITE" id="PS50112"/>
    </source>
</evidence>
<feature type="compositionally biased region" description="Low complexity" evidence="9">
    <location>
        <begin position="669"/>
        <end position="678"/>
    </location>
</feature>
<dbReference type="GO" id="GO:0032922">
    <property type="term" value="P:circadian regulation of gene expression"/>
    <property type="evidence" value="ECO:0007669"/>
    <property type="project" value="InterPro"/>
</dbReference>
<dbReference type="SMART" id="SM00091">
    <property type="entry name" value="PAS"/>
    <property type="match status" value="2"/>
</dbReference>